<name>A0A9P4V1J8_9PLEO</name>
<gene>
    <name evidence="1" type="ORF">EJ04DRAFT_243901</name>
</gene>
<reference evidence="1" key="1">
    <citation type="journal article" date="2020" name="Stud. Mycol.">
        <title>101 Dothideomycetes genomes: a test case for predicting lifestyles and emergence of pathogens.</title>
        <authorList>
            <person name="Haridas S."/>
            <person name="Albert R."/>
            <person name="Binder M."/>
            <person name="Bloem J."/>
            <person name="Labutti K."/>
            <person name="Salamov A."/>
            <person name="Andreopoulos B."/>
            <person name="Baker S."/>
            <person name="Barry K."/>
            <person name="Bills G."/>
            <person name="Bluhm B."/>
            <person name="Cannon C."/>
            <person name="Castanera R."/>
            <person name="Culley D."/>
            <person name="Daum C."/>
            <person name="Ezra D."/>
            <person name="Gonzalez J."/>
            <person name="Henrissat B."/>
            <person name="Kuo A."/>
            <person name="Liang C."/>
            <person name="Lipzen A."/>
            <person name="Lutzoni F."/>
            <person name="Magnuson J."/>
            <person name="Mondo S."/>
            <person name="Nolan M."/>
            <person name="Ohm R."/>
            <person name="Pangilinan J."/>
            <person name="Park H.-J."/>
            <person name="Ramirez L."/>
            <person name="Alfaro M."/>
            <person name="Sun H."/>
            <person name="Tritt A."/>
            <person name="Yoshinaga Y."/>
            <person name="Zwiers L.-H."/>
            <person name="Turgeon B."/>
            <person name="Goodwin S."/>
            <person name="Spatafora J."/>
            <person name="Crous P."/>
            <person name="Grigoriev I."/>
        </authorList>
    </citation>
    <scope>NUCLEOTIDE SEQUENCE</scope>
    <source>
        <strain evidence="1">CBS 125425</strain>
    </source>
</reference>
<sequence>MCERSMRYAILKRACPWPCFSSSCRCSARRFQCTASRVPACLPRHVGLCPHHPTALYPSLPAANHGSPAHPKPMASLLKHLAGHWWEPSDSTFHQSWRSCVSLRSPTIGPTLR</sequence>
<keyword evidence="2" id="KW-1185">Reference proteome</keyword>
<evidence type="ECO:0000313" key="2">
    <source>
        <dbReference type="Proteomes" id="UP000799444"/>
    </source>
</evidence>
<organism evidence="1 2">
    <name type="scientific">Polyplosphaeria fusca</name>
    <dbReference type="NCBI Taxonomy" id="682080"/>
    <lineage>
        <taxon>Eukaryota</taxon>
        <taxon>Fungi</taxon>
        <taxon>Dikarya</taxon>
        <taxon>Ascomycota</taxon>
        <taxon>Pezizomycotina</taxon>
        <taxon>Dothideomycetes</taxon>
        <taxon>Pleosporomycetidae</taxon>
        <taxon>Pleosporales</taxon>
        <taxon>Tetraplosphaeriaceae</taxon>
        <taxon>Polyplosphaeria</taxon>
    </lineage>
</organism>
<dbReference type="EMBL" id="ML996146">
    <property type="protein sequence ID" value="KAF2734594.1"/>
    <property type="molecule type" value="Genomic_DNA"/>
</dbReference>
<dbReference type="PROSITE" id="PS51257">
    <property type="entry name" value="PROKAR_LIPOPROTEIN"/>
    <property type="match status" value="1"/>
</dbReference>
<evidence type="ECO:0000313" key="1">
    <source>
        <dbReference type="EMBL" id="KAF2734594.1"/>
    </source>
</evidence>
<dbReference type="AlphaFoldDB" id="A0A9P4V1J8"/>
<comment type="caution">
    <text evidence="1">The sequence shown here is derived from an EMBL/GenBank/DDBJ whole genome shotgun (WGS) entry which is preliminary data.</text>
</comment>
<dbReference type="Proteomes" id="UP000799444">
    <property type="component" value="Unassembled WGS sequence"/>
</dbReference>
<proteinExistence type="predicted"/>
<accession>A0A9P4V1J8</accession>
<protein>
    <submittedName>
        <fullName evidence="1">Uncharacterized protein</fullName>
    </submittedName>
</protein>